<reference evidence="2" key="1">
    <citation type="journal article" date="2018" name="Nat. Plants">
        <title>Whole-genome landscape of Medicago truncatula symbiotic genes.</title>
        <authorList>
            <person name="Pecrix Y."/>
            <person name="Staton S.E."/>
            <person name="Sallet E."/>
            <person name="Lelandais-Briere C."/>
            <person name="Moreau S."/>
            <person name="Carrere S."/>
            <person name="Blein T."/>
            <person name="Jardinaud M.F."/>
            <person name="Latrasse D."/>
            <person name="Zouine M."/>
            <person name="Zahm M."/>
            <person name="Kreplak J."/>
            <person name="Mayjonade B."/>
            <person name="Satge C."/>
            <person name="Perez M."/>
            <person name="Cauet S."/>
            <person name="Marande W."/>
            <person name="Chantry-Darmon C."/>
            <person name="Lopez-Roques C."/>
            <person name="Bouchez O."/>
            <person name="Berard A."/>
            <person name="Debelle F."/>
            <person name="Munos S."/>
            <person name="Bendahmane A."/>
            <person name="Berges H."/>
            <person name="Niebel A."/>
            <person name="Buitink J."/>
            <person name="Frugier F."/>
            <person name="Benhamed M."/>
            <person name="Crespi M."/>
            <person name="Gouzy J."/>
            <person name="Gamas P."/>
        </authorList>
    </citation>
    <scope>NUCLEOTIDE SEQUENCE [LARGE SCALE GENOMIC DNA]</scope>
    <source>
        <strain evidence="2">cv. Jemalong A17</strain>
    </source>
</reference>
<protein>
    <submittedName>
        <fullName evidence="1">Uncharacterized protein</fullName>
    </submittedName>
</protein>
<dbReference type="AlphaFoldDB" id="A0A396J8P8"/>
<dbReference type="Gramene" id="rna8649">
    <property type="protein sequence ID" value="RHN72885.1"/>
    <property type="gene ID" value="gene8649"/>
</dbReference>
<accession>A0A396J8P8</accession>
<sequence length="59" mass="7132">MVILCKRFILSILMRYFKDKRCRFYLLSFIRRQTYEDSNSQCAAGGVIEVNHEEIKEIR</sequence>
<organism evidence="1 2">
    <name type="scientific">Medicago truncatula</name>
    <name type="common">Barrel medic</name>
    <name type="synonym">Medicago tribuloides</name>
    <dbReference type="NCBI Taxonomy" id="3880"/>
    <lineage>
        <taxon>Eukaryota</taxon>
        <taxon>Viridiplantae</taxon>
        <taxon>Streptophyta</taxon>
        <taxon>Embryophyta</taxon>
        <taxon>Tracheophyta</taxon>
        <taxon>Spermatophyta</taxon>
        <taxon>Magnoliopsida</taxon>
        <taxon>eudicotyledons</taxon>
        <taxon>Gunneridae</taxon>
        <taxon>Pentapetalae</taxon>
        <taxon>rosids</taxon>
        <taxon>fabids</taxon>
        <taxon>Fabales</taxon>
        <taxon>Fabaceae</taxon>
        <taxon>Papilionoideae</taxon>
        <taxon>50 kb inversion clade</taxon>
        <taxon>NPAAA clade</taxon>
        <taxon>Hologalegina</taxon>
        <taxon>IRL clade</taxon>
        <taxon>Trifolieae</taxon>
        <taxon>Medicago</taxon>
    </lineage>
</organism>
<dbReference type="EMBL" id="PSQE01000002">
    <property type="protein sequence ID" value="RHN72885.1"/>
    <property type="molecule type" value="Genomic_DNA"/>
</dbReference>
<name>A0A396J8P8_MEDTR</name>
<evidence type="ECO:0000313" key="1">
    <source>
        <dbReference type="EMBL" id="RHN72885.1"/>
    </source>
</evidence>
<evidence type="ECO:0000313" key="2">
    <source>
        <dbReference type="Proteomes" id="UP000265566"/>
    </source>
</evidence>
<dbReference type="Proteomes" id="UP000265566">
    <property type="component" value="Chromosome 2"/>
</dbReference>
<gene>
    <name evidence="1" type="ORF">MtrunA17_Chr2g0292591</name>
</gene>
<proteinExistence type="predicted"/>
<comment type="caution">
    <text evidence="1">The sequence shown here is derived from an EMBL/GenBank/DDBJ whole genome shotgun (WGS) entry which is preliminary data.</text>
</comment>